<dbReference type="EMBL" id="CP049057">
    <property type="protein sequence ID" value="QIE58696.1"/>
    <property type="molecule type" value="Genomic_DNA"/>
</dbReference>
<proteinExistence type="predicted"/>
<gene>
    <name evidence="1" type="ORF">G5B37_03700</name>
</gene>
<evidence type="ECO:0008006" key="3">
    <source>
        <dbReference type="Google" id="ProtNLM"/>
    </source>
</evidence>
<dbReference type="Proteomes" id="UP000505306">
    <property type="component" value="Chromosome"/>
</dbReference>
<evidence type="ECO:0000313" key="1">
    <source>
        <dbReference type="EMBL" id="QIE58696.1"/>
    </source>
</evidence>
<name>A0A6G6GJC9_9FLAO</name>
<sequence>MNIEENEEYPKGWKTTCTRYVGIIDIMGFKNLVSRNSHNKVYLMMKSVSESLFYSQTGFGYDLDENDEPIQIVHVMTYSDSIMIFSKDNSKSCADAFIGCISFLSQQLFEEEIPHKGAVANGKMTIDYNSSIFFGQPLIDAFVLQDELQFYGIIAHSSAEFKKEFDTDENVLEYNCPFKGGKGIHKTILPGCFILKDPLADEAIDRLIKSVKKLRINTSGSLRKYIDNTIDYINYAKEELKEYLESNFNTDIGNEQNDIDLPF</sequence>
<dbReference type="RefSeq" id="WP_164678727.1">
    <property type="nucleotide sequence ID" value="NZ_CP049057.1"/>
</dbReference>
<evidence type="ECO:0000313" key="2">
    <source>
        <dbReference type="Proteomes" id="UP000505306"/>
    </source>
</evidence>
<dbReference type="KEGG" id="mgel:G5B37_03700"/>
<dbReference type="AlphaFoldDB" id="A0A6G6GJC9"/>
<protein>
    <recommendedName>
        <fullName evidence="3">Guanylate cyclase domain-containing protein</fullName>
    </recommendedName>
</protein>
<organism evidence="1 2">
    <name type="scientific">Rasiella rasia</name>
    <dbReference type="NCBI Taxonomy" id="2744027"/>
    <lineage>
        <taxon>Bacteria</taxon>
        <taxon>Pseudomonadati</taxon>
        <taxon>Bacteroidota</taxon>
        <taxon>Flavobacteriia</taxon>
        <taxon>Flavobacteriales</taxon>
        <taxon>Flavobacteriaceae</taxon>
        <taxon>Rasiella</taxon>
    </lineage>
</organism>
<keyword evidence="2" id="KW-1185">Reference proteome</keyword>
<accession>A0A6G6GJC9</accession>
<reference evidence="1 2" key="1">
    <citation type="submission" date="2020-02" db="EMBL/GenBank/DDBJ databases">
        <title>Complete genome sequence of Flavobacteriaceae bacterium.</title>
        <authorList>
            <person name="Kim S.-J."/>
            <person name="Kim Y.-S."/>
            <person name="Kim K.-H."/>
        </authorList>
    </citation>
    <scope>NUCLEOTIDE SEQUENCE [LARGE SCALE GENOMIC DNA]</scope>
    <source>
        <strain evidence="1 2">RR4-40</strain>
    </source>
</reference>